<name>A0A0A8ZT87_ARUDO</name>
<protein>
    <submittedName>
        <fullName evidence="1">Uncharacterized protein</fullName>
    </submittedName>
</protein>
<organism evidence="1">
    <name type="scientific">Arundo donax</name>
    <name type="common">Giant reed</name>
    <name type="synonym">Donax arundinaceus</name>
    <dbReference type="NCBI Taxonomy" id="35708"/>
    <lineage>
        <taxon>Eukaryota</taxon>
        <taxon>Viridiplantae</taxon>
        <taxon>Streptophyta</taxon>
        <taxon>Embryophyta</taxon>
        <taxon>Tracheophyta</taxon>
        <taxon>Spermatophyta</taxon>
        <taxon>Magnoliopsida</taxon>
        <taxon>Liliopsida</taxon>
        <taxon>Poales</taxon>
        <taxon>Poaceae</taxon>
        <taxon>PACMAD clade</taxon>
        <taxon>Arundinoideae</taxon>
        <taxon>Arundineae</taxon>
        <taxon>Arundo</taxon>
    </lineage>
</organism>
<accession>A0A0A8ZT87</accession>
<dbReference type="EMBL" id="GBRH01259858">
    <property type="protein sequence ID" value="JAD38037.1"/>
    <property type="molecule type" value="Transcribed_RNA"/>
</dbReference>
<reference evidence="1" key="1">
    <citation type="submission" date="2014-09" db="EMBL/GenBank/DDBJ databases">
        <authorList>
            <person name="Magalhaes I.L.F."/>
            <person name="Oliveira U."/>
            <person name="Santos F.R."/>
            <person name="Vidigal T.H.D.A."/>
            <person name="Brescovit A.D."/>
            <person name="Santos A.J."/>
        </authorList>
    </citation>
    <scope>NUCLEOTIDE SEQUENCE</scope>
    <source>
        <tissue evidence="1">Shoot tissue taken approximately 20 cm above the soil surface</tissue>
    </source>
</reference>
<proteinExistence type="predicted"/>
<reference evidence="1" key="2">
    <citation type="journal article" date="2015" name="Data Brief">
        <title>Shoot transcriptome of the giant reed, Arundo donax.</title>
        <authorList>
            <person name="Barrero R.A."/>
            <person name="Guerrero F.D."/>
            <person name="Moolhuijzen P."/>
            <person name="Goolsby J.A."/>
            <person name="Tidwell J."/>
            <person name="Bellgard S.E."/>
            <person name="Bellgard M.I."/>
        </authorList>
    </citation>
    <scope>NUCLEOTIDE SEQUENCE</scope>
    <source>
        <tissue evidence="1">Shoot tissue taken approximately 20 cm above the soil surface</tissue>
    </source>
</reference>
<sequence length="45" mass="5010">MYACRSKYTSLVVVADGPHACFVLVSYSNVSFYAGWLVLDAVYSR</sequence>
<evidence type="ECO:0000313" key="1">
    <source>
        <dbReference type="EMBL" id="JAD38037.1"/>
    </source>
</evidence>
<dbReference type="AlphaFoldDB" id="A0A0A8ZT87"/>